<protein>
    <submittedName>
        <fullName evidence="2">Uncharacterized protein</fullName>
    </submittedName>
</protein>
<keyword evidence="3" id="KW-1185">Reference proteome</keyword>
<evidence type="ECO:0000313" key="2">
    <source>
        <dbReference type="EMBL" id="CAI6377841.1"/>
    </source>
</evidence>
<dbReference type="Proteomes" id="UP001160148">
    <property type="component" value="Unassembled WGS sequence"/>
</dbReference>
<organism evidence="2 3">
    <name type="scientific">Macrosiphum euphorbiae</name>
    <name type="common">potato aphid</name>
    <dbReference type="NCBI Taxonomy" id="13131"/>
    <lineage>
        <taxon>Eukaryota</taxon>
        <taxon>Metazoa</taxon>
        <taxon>Ecdysozoa</taxon>
        <taxon>Arthropoda</taxon>
        <taxon>Hexapoda</taxon>
        <taxon>Insecta</taxon>
        <taxon>Pterygota</taxon>
        <taxon>Neoptera</taxon>
        <taxon>Paraneoptera</taxon>
        <taxon>Hemiptera</taxon>
        <taxon>Sternorrhyncha</taxon>
        <taxon>Aphidomorpha</taxon>
        <taxon>Aphidoidea</taxon>
        <taxon>Aphididae</taxon>
        <taxon>Macrosiphini</taxon>
        <taxon>Macrosiphum</taxon>
    </lineage>
</organism>
<dbReference type="AlphaFoldDB" id="A0AAV0YEC4"/>
<comment type="caution">
    <text evidence="2">The sequence shown here is derived from an EMBL/GenBank/DDBJ whole genome shotgun (WGS) entry which is preliminary data.</text>
</comment>
<sequence length="122" mass="13263">MHDVLTVSVKEEIDCSKDCNSLAKCALCSGDRTANFKGCPVYKAASQKPAPKIPPTKRPEFKAHSTTKSYAEATKQQQNTHTEKFTDTCSMFISNLSSLINPLISLLSTVLNTLISKGNISP</sequence>
<dbReference type="EMBL" id="CARXXK010001886">
    <property type="protein sequence ID" value="CAI6377841.1"/>
    <property type="molecule type" value="Genomic_DNA"/>
</dbReference>
<proteinExistence type="predicted"/>
<evidence type="ECO:0000256" key="1">
    <source>
        <dbReference type="SAM" id="MobiDB-lite"/>
    </source>
</evidence>
<reference evidence="2 3" key="1">
    <citation type="submission" date="2023-01" db="EMBL/GenBank/DDBJ databases">
        <authorList>
            <person name="Whitehead M."/>
        </authorList>
    </citation>
    <scope>NUCLEOTIDE SEQUENCE [LARGE SCALE GENOMIC DNA]</scope>
</reference>
<feature type="compositionally biased region" description="Polar residues" evidence="1">
    <location>
        <begin position="64"/>
        <end position="80"/>
    </location>
</feature>
<accession>A0AAV0YEC4</accession>
<name>A0AAV0YEC4_9HEMI</name>
<gene>
    <name evidence="2" type="ORF">MEUPH1_LOCUS31041</name>
</gene>
<feature type="region of interest" description="Disordered" evidence="1">
    <location>
        <begin position="46"/>
        <end position="82"/>
    </location>
</feature>
<evidence type="ECO:0000313" key="3">
    <source>
        <dbReference type="Proteomes" id="UP001160148"/>
    </source>
</evidence>